<accession>A0AAU9NTK7</accession>
<dbReference type="EMBL" id="CAKMRJ010005412">
    <property type="protein sequence ID" value="CAH1441039.1"/>
    <property type="molecule type" value="Genomic_DNA"/>
</dbReference>
<evidence type="ECO:0000313" key="2">
    <source>
        <dbReference type="EMBL" id="CAH1441039.1"/>
    </source>
</evidence>
<sequence length="172" mass="19132">MVPKKVIVKLKKLKSKSKSSGVVIIEPTDEEAQQNNKRKDDGLFKPFKKFRAQTVEELSTTNKDVTVESNTDETSNPYVTVQVSNVDTNIDSCEPISTSLHGMTNVTPPEGSISKSNMEKGRSSNMIENLSNKDSNVTIGEETSTSTSYTSNIPPPHPHLHYQLQLSYQQQF</sequence>
<dbReference type="Proteomes" id="UP001157418">
    <property type="component" value="Unassembled WGS sequence"/>
</dbReference>
<reference evidence="2 3" key="1">
    <citation type="submission" date="2022-01" db="EMBL/GenBank/DDBJ databases">
        <authorList>
            <person name="Xiong W."/>
            <person name="Schranz E."/>
        </authorList>
    </citation>
    <scope>NUCLEOTIDE SEQUENCE [LARGE SCALE GENOMIC DNA]</scope>
</reference>
<protein>
    <submittedName>
        <fullName evidence="2">Uncharacterized protein</fullName>
    </submittedName>
</protein>
<comment type="caution">
    <text evidence="2">The sequence shown here is derived from an EMBL/GenBank/DDBJ whole genome shotgun (WGS) entry which is preliminary data.</text>
</comment>
<proteinExistence type="predicted"/>
<evidence type="ECO:0000313" key="3">
    <source>
        <dbReference type="Proteomes" id="UP001157418"/>
    </source>
</evidence>
<organism evidence="2 3">
    <name type="scientific">Lactuca virosa</name>
    <dbReference type="NCBI Taxonomy" id="75947"/>
    <lineage>
        <taxon>Eukaryota</taxon>
        <taxon>Viridiplantae</taxon>
        <taxon>Streptophyta</taxon>
        <taxon>Embryophyta</taxon>
        <taxon>Tracheophyta</taxon>
        <taxon>Spermatophyta</taxon>
        <taxon>Magnoliopsida</taxon>
        <taxon>eudicotyledons</taxon>
        <taxon>Gunneridae</taxon>
        <taxon>Pentapetalae</taxon>
        <taxon>asterids</taxon>
        <taxon>campanulids</taxon>
        <taxon>Asterales</taxon>
        <taxon>Asteraceae</taxon>
        <taxon>Cichorioideae</taxon>
        <taxon>Cichorieae</taxon>
        <taxon>Lactucinae</taxon>
        <taxon>Lactuca</taxon>
    </lineage>
</organism>
<evidence type="ECO:0000256" key="1">
    <source>
        <dbReference type="SAM" id="MobiDB-lite"/>
    </source>
</evidence>
<name>A0AAU9NTK7_9ASTR</name>
<keyword evidence="3" id="KW-1185">Reference proteome</keyword>
<feature type="compositionally biased region" description="Polar residues" evidence="1">
    <location>
        <begin position="123"/>
        <end position="142"/>
    </location>
</feature>
<dbReference type="AlphaFoldDB" id="A0AAU9NTK7"/>
<gene>
    <name evidence="2" type="ORF">LVIROSA_LOCUS27133</name>
</gene>
<feature type="region of interest" description="Disordered" evidence="1">
    <location>
        <begin position="94"/>
        <end position="158"/>
    </location>
</feature>
<feature type="compositionally biased region" description="Polar residues" evidence="1">
    <location>
        <begin position="94"/>
        <end position="107"/>
    </location>
</feature>